<evidence type="ECO:0000256" key="5">
    <source>
        <dbReference type="ARBA" id="ARBA00022679"/>
    </source>
</evidence>
<feature type="domain" description="Methylated-DNA-[protein]-cysteine S-methyltransferase DNA binding" evidence="9">
    <location>
        <begin position="97"/>
        <end position="175"/>
    </location>
</feature>
<evidence type="ECO:0000256" key="1">
    <source>
        <dbReference type="ARBA" id="ARBA00001286"/>
    </source>
</evidence>
<evidence type="ECO:0000259" key="9">
    <source>
        <dbReference type="Pfam" id="PF01035"/>
    </source>
</evidence>
<evidence type="ECO:0000259" key="10">
    <source>
        <dbReference type="Pfam" id="PF02870"/>
    </source>
</evidence>
<dbReference type="NCBIfam" id="TIGR00589">
    <property type="entry name" value="ogt"/>
    <property type="match status" value="1"/>
</dbReference>
<feature type="domain" description="Methylguanine DNA methyltransferase ribonuclease-like" evidence="10">
    <location>
        <begin position="27"/>
        <end position="91"/>
    </location>
</feature>
<dbReference type="Proteomes" id="UP000051442">
    <property type="component" value="Unassembled WGS sequence"/>
</dbReference>
<evidence type="ECO:0000313" key="12">
    <source>
        <dbReference type="Proteomes" id="UP000051442"/>
    </source>
</evidence>
<dbReference type="Gene3D" id="3.30.160.70">
    <property type="entry name" value="Methylated DNA-protein cysteine methyltransferase domain"/>
    <property type="match status" value="1"/>
</dbReference>
<evidence type="ECO:0000256" key="2">
    <source>
        <dbReference type="ARBA" id="ARBA00008711"/>
    </source>
</evidence>
<reference evidence="11 12" key="1">
    <citation type="journal article" date="2015" name="Genome Announc.">
        <title>Expanding the biotechnology potential of lactobacilli through comparative genomics of 213 strains and associated genera.</title>
        <authorList>
            <person name="Sun Z."/>
            <person name="Harris H.M."/>
            <person name="McCann A."/>
            <person name="Guo C."/>
            <person name="Argimon S."/>
            <person name="Zhang W."/>
            <person name="Yang X."/>
            <person name="Jeffery I.B."/>
            <person name="Cooney J.C."/>
            <person name="Kagawa T.F."/>
            <person name="Liu W."/>
            <person name="Song Y."/>
            <person name="Salvetti E."/>
            <person name="Wrobel A."/>
            <person name="Rasinkangas P."/>
            <person name="Parkhill J."/>
            <person name="Rea M.C."/>
            <person name="O'Sullivan O."/>
            <person name="Ritari J."/>
            <person name="Douillard F.P."/>
            <person name="Paul Ross R."/>
            <person name="Yang R."/>
            <person name="Briner A.E."/>
            <person name="Felis G.E."/>
            <person name="de Vos W.M."/>
            <person name="Barrangou R."/>
            <person name="Klaenhammer T.R."/>
            <person name="Caufield P.W."/>
            <person name="Cui Y."/>
            <person name="Zhang H."/>
            <person name="O'Toole P.W."/>
        </authorList>
    </citation>
    <scope>NUCLEOTIDE SEQUENCE [LARGE SCALE GENOMIC DNA]</scope>
    <source>
        <strain evidence="11 12">DSM 23365</strain>
    </source>
</reference>
<keyword evidence="7" id="KW-0234">DNA repair</keyword>
<dbReference type="PANTHER" id="PTHR10815:SF12">
    <property type="entry name" value="METHYLATED-DNA--PROTEIN-CYSTEINE METHYLTRANSFERASE, INDUCIBLE"/>
    <property type="match status" value="1"/>
</dbReference>
<dbReference type="Pfam" id="PF01035">
    <property type="entry name" value="DNA_binding_1"/>
    <property type="match status" value="1"/>
</dbReference>
<accession>A0A0R2F329</accession>
<sequence>MSGIWIERGGILMTKVMYQTVSLLDQPMILAASDQGLCFVGTPGAGVDELADFQLTADLVQQETPILTQAATELREYLAGNRHHFDVPLAPVTGTALQRQVWHALSQLNYGETISYSTLADRVEHPTAVRAVATAVAKNPLMIVVPCHRILRKDGSIGQFRGGVSLKRQLLTLESR</sequence>
<evidence type="ECO:0000256" key="3">
    <source>
        <dbReference type="ARBA" id="ARBA00011918"/>
    </source>
</evidence>
<dbReference type="PATRIC" id="fig|1423804.4.peg.1841"/>
<dbReference type="GO" id="GO:0003908">
    <property type="term" value="F:methylated-DNA-[protein]-cysteine S-methyltransferase activity"/>
    <property type="evidence" value="ECO:0007669"/>
    <property type="project" value="UniProtKB-EC"/>
</dbReference>
<dbReference type="InterPro" id="IPR014048">
    <property type="entry name" value="MethylDNA_cys_MeTrfase_DNA-bd"/>
</dbReference>
<dbReference type="SUPFAM" id="SSF46767">
    <property type="entry name" value="Methylated DNA-protein cysteine methyltransferase, C-terminal domain"/>
    <property type="match status" value="1"/>
</dbReference>
<name>A0A0R2F329_9LACO</name>
<dbReference type="InterPro" id="IPR001497">
    <property type="entry name" value="MethylDNA_cys_MeTrfase_AS"/>
</dbReference>
<evidence type="ECO:0000256" key="6">
    <source>
        <dbReference type="ARBA" id="ARBA00022763"/>
    </source>
</evidence>
<dbReference type="InterPro" id="IPR008332">
    <property type="entry name" value="MethylG_MeTrfase_N"/>
</dbReference>
<protein>
    <recommendedName>
        <fullName evidence="3">methylated-DNA--[protein]-cysteine S-methyltransferase</fullName>
        <ecNumber evidence="3">2.1.1.63</ecNumber>
    </recommendedName>
</protein>
<comment type="catalytic activity">
    <reaction evidence="8">
        <text>a 6-O-methyl-2'-deoxyguanosine in DNA + L-cysteinyl-[protein] = S-methyl-L-cysteinyl-[protein] + a 2'-deoxyguanosine in DNA</text>
        <dbReference type="Rhea" id="RHEA:24000"/>
        <dbReference type="Rhea" id="RHEA-COMP:10131"/>
        <dbReference type="Rhea" id="RHEA-COMP:10132"/>
        <dbReference type="Rhea" id="RHEA-COMP:11367"/>
        <dbReference type="Rhea" id="RHEA-COMP:11368"/>
        <dbReference type="ChEBI" id="CHEBI:29950"/>
        <dbReference type="ChEBI" id="CHEBI:82612"/>
        <dbReference type="ChEBI" id="CHEBI:85445"/>
        <dbReference type="ChEBI" id="CHEBI:85448"/>
        <dbReference type="EC" id="2.1.1.63"/>
    </reaction>
</comment>
<dbReference type="GO" id="GO:0006281">
    <property type="term" value="P:DNA repair"/>
    <property type="evidence" value="ECO:0007669"/>
    <property type="project" value="UniProtKB-KW"/>
</dbReference>
<dbReference type="FunFam" id="1.10.10.10:FF:000214">
    <property type="entry name" value="Methylated-DNA--protein-cysteine methyltransferase"/>
    <property type="match status" value="1"/>
</dbReference>
<dbReference type="STRING" id="1423804.FD14_GL001701"/>
<evidence type="ECO:0000256" key="8">
    <source>
        <dbReference type="ARBA" id="ARBA00049348"/>
    </source>
</evidence>
<comment type="caution">
    <text evidence="11">The sequence shown here is derived from an EMBL/GenBank/DDBJ whole genome shotgun (WGS) entry which is preliminary data.</text>
</comment>
<dbReference type="GO" id="GO:0032259">
    <property type="term" value="P:methylation"/>
    <property type="evidence" value="ECO:0007669"/>
    <property type="project" value="UniProtKB-KW"/>
</dbReference>
<keyword evidence="12" id="KW-1185">Reference proteome</keyword>
<comment type="similarity">
    <text evidence="2">Belongs to the MGMT family.</text>
</comment>
<dbReference type="PANTHER" id="PTHR10815">
    <property type="entry name" value="METHYLATED-DNA--PROTEIN-CYSTEINE METHYLTRANSFERASE"/>
    <property type="match status" value="1"/>
</dbReference>
<evidence type="ECO:0000313" key="11">
    <source>
        <dbReference type="EMBL" id="KRN19292.1"/>
    </source>
</evidence>
<dbReference type="Gene3D" id="1.10.10.10">
    <property type="entry name" value="Winged helix-like DNA-binding domain superfamily/Winged helix DNA-binding domain"/>
    <property type="match status" value="1"/>
</dbReference>
<proteinExistence type="inferred from homology"/>
<dbReference type="Pfam" id="PF02870">
    <property type="entry name" value="Methyltransf_1N"/>
    <property type="match status" value="1"/>
</dbReference>
<dbReference type="AlphaFoldDB" id="A0A0R2F329"/>
<dbReference type="InterPro" id="IPR036388">
    <property type="entry name" value="WH-like_DNA-bd_sf"/>
</dbReference>
<organism evidence="11 12">
    <name type="scientific">Secundilactobacillus similis DSM 23365 = JCM 2765</name>
    <dbReference type="NCBI Taxonomy" id="1423804"/>
    <lineage>
        <taxon>Bacteria</taxon>
        <taxon>Bacillati</taxon>
        <taxon>Bacillota</taxon>
        <taxon>Bacilli</taxon>
        <taxon>Lactobacillales</taxon>
        <taxon>Lactobacillaceae</taxon>
        <taxon>Secundilactobacillus</taxon>
    </lineage>
</organism>
<dbReference type="PROSITE" id="PS00374">
    <property type="entry name" value="MGMT"/>
    <property type="match status" value="1"/>
</dbReference>
<evidence type="ECO:0000256" key="7">
    <source>
        <dbReference type="ARBA" id="ARBA00023204"/>
    </source>
</evidence>
<dbReference type="EC" id="2.1.1.63" evidence="3"/>
<dbReference type="SUPFAM" id="SSF53155">
    <property type="entry name" value="Methylated DNA-protein cysteine methyltransferase domain"/>
    <property type="match status" value="1"/>
</dbReference>
<keyword evidence="5 11" id="KW-0808">Transferase</keyword>
<keyword evidence="6" id="KW-0227">DNA damage</keyword>
<dbReference type="InterPro" id="IPR036631">
    <property type="entry name" value="MGMT_N_sf"/>
</dbReference>
<dbReference type="InterPro" id="IPR036217">
    <property type="entry name" value="MethylDNA_cys_MeTrfase_DNAb"/>
</dbReference>
<comment type="catalytic activity">
    <reaction evidence="1">
        <text>a 4-O-methyl-thymidine in DNA + L-cysteinyl-[protein] = a thymidine in DNA + S-methyl-L-cysteinyl-[protein]</text>
        <dbReference type="Rhea" id="RHEA:53428"/>
        <dbReference type="Rhea" id="RHEA-COMP:10131"/>
        <dbReference type="Rhea" id="RHEA-COMP:10132"/>
        <dbReference type="Rhea" id="RHEA-COMP:13555"/>
        <dbReference type="Rhea" id="RHEA-COMP:13556"/>
        <dbReference type="ChEBI" id="CHEBI:29950"/>
        <dbReference type="ChEBI" id="CHEBI:82612"/>
        <dbReference type="ChEBI" id="CHEBI:137386"/>
        <dbReference type="ChEBI" id="CHEBI:137387"/>
        <dbReference type="EC" id="2.1.1.63"/>
    </reaction>
</comment>
<dbReference type="CDD" id="cd06445">
    <property type="entry name" value="ATase"/>
    <property type="match status" value="1"/>
</dbReference>
<dbReference type="EMBL" id="AYZM01000138">
    <property type="protein sequence ID" value="KRN19292.1"/>
    <property type="molecule type" value="Genomic_DNA"/>
</dbReference>
<keyword evidence="4 11" id="KW-0489">Methyltransferase</keyword>
<evidence type="ECO:0000256" key="4">
    <source>
        <dbReference type="ARBA" id="ARBA00022603"/>
    </source>
</evidence>
<gene>
    <name evidence="11" type="ORF">FD14_GL001701</name>
</gene>